<dbReference type="InterPro" id="IPR001753">
    <property type="entry name" value="Enoyl-CoA_hydra/iso"/>
</dbReference>
<accession>A0A158GBA2</accession>
<dbReference type="STRING" id="326474.AWB65_01762"/>
<dbReference type="GO" id="GO:0003824">
    <property type="term" value="F:catalytic activity"/>
    <property type="evidence" value="ECO:0007669"/>
    <property type="project" value="UniProtKB-ARBA"/>
</dbReference>
<dbReference type="GO" id="GO:0006635">
    <property type="term" value="P:fatty acid beta-oxidation"/>
    <property type="evidence" value="ECO:0007669"/>
    <property type="project" value="TreeGrafter"/>
</dbReference>
<reference evidence="1" key="1">
    <citation type="submission" date="2016-01" db="EMBL/GenBank/DDBJ databases">
        <authorList>
            <person name="Peeters C."/>
        </authorList>
    </citation>
    <scope>NUCLEOTIDE SEQUENCE [LARGE SCALE GENOMIC DNA]</scope>
    <source>
        <strain evidence="1">LMG 22934</strain>
    </source>
</reference>
<dbReference type="Proteomes" id="UP000054977">
    <property type="component" value="Unassembled WGS sequence"/>
</dbReference>
<dbReference type="RefSeq" id="WP_235007558.1">
    <property type="nucleotide sequence ID" value="NZ_FCNW02000005.1"/>
</dbReference>
<dbReference type="PANTHER" id="PTHR11941">
    <property type="entry name" value="ENOYL-COA HYDRATASE-RELATED"/>
    <property type="match status" value="1"/>
</dbReference>
<name>A0A158GBA2_9BURK</name>
<dbReference type="AlphaFoldDB" id="A0A158GBA2"/>
<dbReference type="SUPFAM" id="SSF52096">
    <property type="entry name" value="ClpP/crotonase"/>
    <property type="match status" value="1"/>
</dbReference>
<protein>
    <submittedName>
        <fullName evidence="1">Short chain enoyl-CoA hydratase</fullName>
    </submittedName>
</protein>
<dbReference type="InterPro" id="IPR029045">
    <property type="entry name" value="ClpP/crotonase-like_dom_sf"/>
</dbReference>
<sequence>MSTSDVLFERSGRIATITLNRPSRHNALTLEMLRAIDAALQQVEDDSDVRVLTFRSTSERFFSSGADINEWGDIDPEAMGSRFIRAGNRLFRRIAELDIPTIAVLSASALGGGFELALSCDLRYASTNATVGFPEASVGAIPGWMGCQRLSELVGTSRTREMVLLGEPISALRATEWGIVNEALPGDQLDARVDAVCAVLQRRSQASLSVGKRLLRMCESSHPELAHEFAASVCKATPDALEGVKAFREKRHADFRQAVMTRNTSSHV</sequence>
<gene>
    <name evidence="1" type="ORF">AWB65_01762</name>
</gene>
<organism evidence="1 2">
    <name type="scientific">Caballeronia humi</name>
    <dbReference type="NCBI Taxonomy" id="326474"/>
    <lineage>
        <taxon>Bacteria</taxon>
        <taxon>Pseudomonadati</taxon>
        <taxon>Pseudomonadota</taxon>
        <taxon>Betaproteobacteria</taxon>
        <taxon>Burkholderiales</taxon>
        <taxon>Burkholderiaceae</taxon>
        <taxon>Caballeronia</taxon>
    </lineage>
</organism>
<evidence type="ECO:0000313" key="1">
    <source>
        <dbReference type="EMBL" id="SAL29167.1"/>
    </source>
</evidence>
<dbReference type="Gene3D" id="3.90.226.10">
    <property type="entry name" value="2-enoyl-CoA Hydratase, Chain A, domain 1"/>
    <property type="match status" value="1"/>
</dbReference>
<dbReference type="CDD" id="cd06558">
    <property type="entry name" value="crotonase-like"/>
    <property type="match status" value="1"/>
</dbReference>
<proteinExistence type="predicted"/>
<dbReference type="EMBL" id="FCNW02000005">
    <property type="protein sequence ID" value="SAL29167.1"/>
    <property type="molecule type" value="Genomic_DNA"/>
</dbReference>
<evidence type="ECO:0000313" key="2">
    <source>
        <dbReference type="Proteomes" id="UP000054977"/>
    </source>
</evidence>
<dbReference type="PANTHER" id="PTHR11941:SF54">
    <property type="entry name" value="ENOYL-COA HYDRATASE, MITOCHONDRIAL"/>
    <property type="match status" value="1"/>
</dbReference>
<comment type="caution">
    <text evidence="1">The sequence shown here is derived from an EMBL/GenBank/DDBJ whole genome shotgun (WGS) entry which is preliminary data.</text>
</comment>
<dbReference type="Pfam" id="PF00378">
    <property type="entry name" value="ECH_1"/>
    <property type="match status" value="1"/>
</dbReference>
<keyword evidence="2" id="KW-1185">Reference proteome</keyword>